<gene>
    <name evidence="9" type="primary">tatA</name>
    <name evidence="11" type="ORF">OJ997_08130</name>
</gene>
<keyword evidence="6 9" id="KW-1133">Transmembrane helix</keyword>
<evidence type="ECO:0000256" key="7">
    <source>
        <dbReference type="ARBA" id="ARBA00023010"/>
    </source>
</evidence>
<dbReference type="Proteomes" id="UP001147653">
    <property type="component" value="Unassembled WGS sequence"/>
</dbReference>
<keyword evidence="5 9" id="KW-0653">Protein transport</keyword>
<comment type="function">
    <text evidence="9">Part of the twin-arginine translocation (Tat) system that transports large folded proteins containing a characteristic twin-arginine motif in their signal peptide across membranes. TatA could form the protein-conducting channel of the Tat system.</text>
</comment>
<keyword evidence="8 9" id="KW-0472">Membrane</keyword>
<dbReference type="GO" id="GO:0008320">
    <property type="term" value="F:protein transmembrane transporter activity"/>
    <property type="evidence" value="ECO:0007669"/>
    <property type="project" value="UniProtKB-UniRule"/>
</dbReference>
<evidence type="ECO:0000256" key="5">
    <source>
        <dbReference type="ARBA" id="ARBA00022927"/>
    </source>
</evidence>
<keyword evidence="2 9" id="KW-0813">Transport</keyword>
<evidence type="ECO:0000256" key="10">
    <source>
        <dbReference type="SAM" id="MobiDB-lite"/>
    </source>
</evidence>
<protein>
    <recommendedName>
        <fullName evidence="9">Sec-independent protein translocase protein TatA</fullName>
    </recommendedName>
</protein>
<evidence type="ECO:0000313" key="12">
    <source>
        <dbReference type="Proteomes" id="UP001147653"/>
    </source>
</evidence>
<comment type="subcellular location">
    <subcellularLocation>
        <location evidence="1 9">Cell membrane</location>
        <topology evidence="1 9">Single-pass membrane protein</topology>
    </subcellularLocation>
</comment>
<dbReference type="PRINTS" id="PR01506">
    <property type="entry name" value="TATBPROTEIN"/>
</dbReference>
<feature type="region of interest" description="Disordered" evidence="10">
    <location>
        <begin position="45"/>
        <end position="67"/>
    </location>
</feature>
<comment type="similarity">
    <text evidence="9">Belongs to the TatA/E family.</text>
</comment>
<evidence type="ECO:0000256" key="9">
    <source>
        <dbReference type="HAMAP-Rule" id="MF_00236"/>
    </source>
</evidence>
<evidence type="ECO:0000256" key="4">
    <source>
        <dbReference type="ARBA" id="ARBA00022692"/>
    </source>
</evidence>
<dbReference type="HAMAP" id="MF_00236">
    <property type="entry name" value="TatA_E"/>
    <property type="match status" value="1"/>
</dbReference>
<comment type="caution">
    <text evidence="11">The sequence shown here is derived from an EMBL/GenBank/DDBJ whole genome shotgun (WGS) entry which is preliminary data.</text>
</comment>
<dbReference type="GO" id="GO:0033281">
    <property type="term" value="C:TAT protein transport complex"/>
    <property type="evidence" value="ECO:0007669"/>
    <property type="project" value="UniProtKB-UniRule"/>
</dbReference>
<proteinExistence type="inferred from homology"/>
<dbReference type="RefSeq" id="WP_270024569.1">
    <property type="nucleotide sequence ID" value="NZ_JAPDDP010000011.1"/>
</dbReference>
<reference evidence="11" key="1">
    <citation type="submission" date="2022-10" db="EMBL/GenBank/DDBJ databases">
        <title>The WGS of Solirubrobacter phytolaccae KCTC 29190.</title>
        <authorList>
            <person name="Jiang Z."/>
        </authorList>
    </citation>
    <scope>NUCLEOTIDE SEQUENCE</scope>
    <source>
        <strain evidence="11">KCTC 29190</strain>
    </source>
</reference>
<organism evidence="11 12">
    <name type="scientific">Solirubrobacter phytolaccae</name>
    <dbReference type="NCBI Taxonomy" id="1404360"/>
    <lineage>
        <taxon>Bacteria</taxon>
        <taxon>Bacillati</taxon>
        <taxon>Actinomycetota</taxon>
        <taxon>Thermoleophilia</taxon>
        <taxon>Solirubrobacterales</taxon>
        <taxon>Solirubrobacteraceae</taxon>
        <taxon>Solirubrobacter</taxon>
    </lineage>
</organism>
<accession>A0A9X3S6S2</accession>
<evidence type="ECO:0000256" key="3">
    <source>
        <dbReference type="ARBA" id="ARBA00022475"/>
    </source>
</evidence>
<dbReference type="AlphaFoldDB" id="A0A9X3S6S2"/>
<evidence type="ECO:0000256" key="6">
    <source>
        <dbReference type="ARBA" id="ARBA00022989"/>
    </source>
</evidence>
<keyword evidence="7 9" id="KW-0811">Translocation</keyword>
<dbReference type="InterPro" id="IPR006312">
    <property type="entry name" value="TatA/E"/>
</dbReference>
<dbReference type="PANTHER" id="PTHR42982">
    <property type="entry name" value="SEC-INDEPENDENT PROTEIN TRANSLOCASE PROTEIN TATA"/>
    <property type="match status" value="1"/>
</dbReference>
<dbReference type="Pfam" id="PF02416">
    <property type="entry name" value="TatA_B_E"/>
    <property type="match status" value="1"/>
</dbReference>
<evidence type="ECO:0000256" key="2">
    <source>
        <dbReference type="ARBA" id="ARBA00022448"/>
    </source>
</evidence>
<evidence type="ECO:0000313" key="11">
    <source>
        <dbReference type="EMBL" id="MDA0180259.1"/>
    </source>
</evidence>
<keyword evidence="12" id="KW-1185">Reference proteome</keyword>
<dbReference type="InterPro" id="IPR003369">
    <property type="entry name" value="TatA/B/E"/>
</dbReference>
<keyword evidence="3 9" id="KW-1003">Cell membrane</keyword>
<comment type="subunit">
    <text evidence="9">The Tat system comprises two distinct complexes: a TatABC complex, containing multiple copies of TatA, TatB and TatC subunits, and a separate TatA complex, containing only TatA subunits. Substrates initially bind to the TatABC complex, which probably triggers association of the separate TatA complex to form the active translocon.</text>
</comment>
<dbReference type="PANTHER" id="PTHR42982:SF1">
    <property type="entry name" value="SEC-INDEPENDENT PROTEIN TRANSLOCASE PROTEIN TATA"/>
    <property type="match status" value="1"/>
</dbReference>
<sequence>MPFAGNIGIGEIAIVLVIALIVLGPKRLPDAGRALGRGMKEFRDSISGATRRDEDDDEFETPLTRAK</sequence>
<dbReference type="Gene3D" id="1.20.5.3310">
    <property type="match status" value="1"/>
</dbReference>
<feature type="transmembrane region" description="Helical" evidence="9">
    <location>
        <begin position="6"/>
        <end position="23"/>
    </location>
</feature>
<dbReference type="NCBIfam" id="NF011430">
    <property type="entry name" value="PRK14861.1"/>
    <property type="match status" value="1"/>
</dbReference>
<evidence type="ECO:0000256" key="8">
    <source>
        <dbReference type="ARBA" id="ARBA00023136"/>
    </source>
</evidence>
<name>A0A9X3S6S2_9ACTN</name>
<dbReference type="EMBL" id="JAPDDP010000011">
    <property type="protein sequence ID" value="MDA0180259.1"/>
    <property type="molecule type" value="Genomic_DNA"/>
</dbReference>
<keyword evidence="4 9" id="KW-0812">Transmembrane</keyword>
<dbReference type="GO" id="GO:0043953">
    <property type="term" value="P:protein transport by the Tat complex"/>
    <property type="evidence" value="ECO:0007669"/>
    <property type="project" value="UniProtKB-UniRule"/>
</dbReference>
<evidence type="ECO:0000256" key="1">
    <source>
        <dbReference type="ARBA" id="ARBA00004162"/>
    </source>
</evidence>